<comment type="function">
    <text evidence="1">May act as a substrate-specific adapter of an E3 ubiquitin-protein ligase complex (CUL3-RBX1-BTB) which mediates the ubiquitination and subsequent proteasomal degradation of target proteins.</text>
</comment>
<dbReference type="Gene3D" id="3.30.710.10">
    <property type="entry name" value="Potassium Channel Kv1.1, Chain A"/>
    <property type="match status" value="2"/>
</dbReference>
<dbReference type="Proteomes" id="UP000076871">
    <property type="component" value="Unassembled WGS sequence"/>
</dbReference>
<evidence type="ECO:0000313" key="4">
    <source>
        <dbReference type="Proteomes" id="UP000076871"/>
    </source>
</evidence>
<dbReference type="PANTHER" id="PTHR47274">
    <property type="entry name" value="BTB/POZ DOMAIN CONTAINING PROTEIN, EXPRESSED-RELATED"/>
    <property type="match status" value="1"/>
</dbReference>
<name>A0A165ELP5_9APHY</name>
<evidence type="ECO:0000256" key="1">
    <source>
        <dbReference type="ARBA" id="ARBA00002668"/>
    </source>
</evidence>
<dbReference type="SUPFAM" id="SSF54695">
    <property type="entry name" value="POZ domain"/>
    <property type="match status" value="2"/>
</dbReference>
<evidence type="ECO:0000259" key="2">
    <source>
        <dbReference type="PROSITE" id="PS50097"/>
    </source>
</evidence>
<dbReference type="Pfam" id="PF00651">
    <property type="entry name" value="BTB"/>
    <property type="match status" value="2"/>
</dbReference>
<dbReference type="AlphaFoldDB" id="A0A165ELP5"/>
<dbReference type="InterPro" id="IPR000210">
    <property type="entry name" value="BTB/POZ_dom"/>
</dbReference>
<gene>
    <name evidence="3" type="ORF">LAESUDRAFT_812302</name>
</gene>
<evidence type="ECO:0000313" key="3">
    <source>
        <dbReference type="EMBL" id="KZT07317.1"/>
    </source>
</evidence>
<dbReference type="CDD" id="cd18186">
    <property type="entry name" value="BTB_POZ_ZBTB_KLHL-like"/>
    <property type="match status" value="1"/>
</dbReference>
<sequence length="484" mass="53832">MAATGSTPSSKTTQHAGFPFNRTDADVVLRSSDGVDFHVHRAILTVASPFFETMFRLPQPASSPPEAIDVTENNKTLDVLLRICYPVPDPYISSFELACSTLEAALKYDMNAGVDYVKNRVLPMFIKKMPLRVFAIACKHSFETLARQASKEVLAQHAVPDLYVPELETISAGCYRRLVQSQQGRAVWYVLGGHQGTQQGFRSDSSHYRDASFPFNDTHADIDIVTSDGVRFRALGAIMKLASPVWRTMLSEAAERKNEAHGSLILPVPEDSKTIDVLLRCCYPLETPTLNDAQSLAPVLAAAKRYEMGKAISFLSRRFTDLTPSDALTSYLIASSHEWTELAKDAAGLLRTRSRKELLATYVICMESTMAGPYYRLLQYHKKCGETAAELFTPEVAVPSVRISLTTVSCSQCGRWRLDSNPTWLTSVAIAHKAMLEEIIRDLEKCSQCLRHIGKILDFFSVFERAVDEAVAKVDTKMLFVKPT</sequence>
<organism evidence="3 4">
    <name type="scientific">Laetiporus sulphureus 93-53</name>
    <dbReference type="NCBI Taxonomy" id="1314785"/>
    <lineage>
        <taxon>Eukaryota</taxon>
        <taxon>Fungi</taxon>
        <taxon>Dikarya</taxon>
        <taxon>Basidiomycota</taxon>
        <taxon>Agaricomycotina</taxon>
        <taxon>Agaricomycetes</taxon>
        <taxon>Polyporales</taxon>
        <taxon>Laetiporus</taxon>
    </lineage>
</organism>
<dbReference type="PROSITE" id="PS50097">
    <property type="entry name" value="BTB"/>
    <property type="match status" value="1"/>
</dbReference>
<keyword evidence="4" id="KW-1185">Reference proteome</keyword>
<dbReference type="STRING" id="1314785.A0A165ELP5"/>
<protein>
    <recommendedName>
        <fullName evidence="2">BTB domain-containing protein</fullName>
    </recommendedName>
</protein>
<feature type="domain" description="BTB" evidence="2">
    <location>
        <begin position="25"/>
        <end position="85"/>
    </location>
</feature>
<proteinExistence type="predicted"/>
<dbReference type="InterPro" id="IPR044784">
    <property type="entry name" value="At1g01640-like"/>
</dbReference>
<dbReference type="SMART" id="SM00225">
    <property type="entry name" value="BTB"/>
    <property type="match status" value="2"/>
</dbReference>
<dbReference type="EMBL" id="KV427620">
    <property type="protein sequence ID" value="KZT07317.1"/>
    <property type="molecule type" value="Genomic_DNA"/>
</dbReference>
<dbReference type="GeneID" id="63831419"/>
<dbReference type="InParanoid" id="A0A165ELP5"/>
<reference evidence="3 4" key="1">
    <citation type="journal article" date="2016" name="Mol. Biol. Evol.">
        <title>Comparative Genomics of Early-Diverging Mushroom-Forming Fungi Provides Insights into the Origins of Lignocellulose Decay Capabilities.</title>
        <authorList>
            <person name="Nagy L.G."/>
            <person name="Riley R."/>
            <person name="Tritt A."/>
            <person name="Adam C."/>
            <person name="Daum C."/>
            <person name="Floudas D."/>
            <person name="Sun H."/>
            <person name="Yadav J.S."/>
            <person name="Pangilinan J."/>
            <person name="Larsson K.H."/>
            <person name="Matsuura K."/>
            <person name="Barry K."/>
            <person name="Labutti K."/>
            <person name="Kuo R."/>
            <person name="Ohm R.A."/>
            <person name="Bhattacharya S.S."/>
            <person name="Shirouzu T."/>
            <person name="Yoshinaga Y."/>
            <person name="Martin F.M."/>
            <person name="Grigoriev I.V."/>
            <person name="Hibbett D.S."/>
        </authorList>
    </citation>
    <scope>NUCLEOTIDE SEQUENCE [LARGE SCALE GENOMIC DNA]</scope>
    <source>
        <strain evidence="3 4">93-53</strain>
    </source>
</reference>
<accession>A0A165ELP5</accession>
<dbReference type="OrthoDB" id="3164835at2759"/>
<dbReference type="RefSeq" id="XP_040765057.1">
    <property type="nucleotide sequence ID" value="XM_040914392.1"/>
</dbReference>
<dbReference type="InterPro" id="IPR011333">
    <property type="entry name" value="SKP1/BTB/POZ_sf"/>
</dbReference>